<evidence type="ECO:0000313" key="1">
    <source>
        <dbReference type="EMBL" id="RKK02945.1"/>
    </source>
</evidence>
<dbReference type="AlphaFoldDB" id="A0A3A9JEF9"/>
<accession>A0A3A9JEF9</accession>
<dbReference type="RefSeq" id="WP_147426128.1">
    <property type="nucleotide sequence ID" value="NZ_RAQU01000115.1"/>
</dbReference>
<gene>
    <name evidence="1" type="ORF">D6Z83_17185</name>
</gene>
<dbReference type="SUPFAM" id="SSF53756">
    <property type="entry name" value="UDP-Glycosyltransferase/glycogen phosphorylase"/>
    <property type="match status" value="1"/>
</dbReference>
<protein>
    <recommendedName>
        <fullName evidence="3">Glycosyltransferase family 28 N-terminal domain-containing protein</fullName>
    </recommendedName>
</protein>
<evidence type="ECO:0000313" key="2">
    <source>
        <dbReference type="Proteomes" id="UP000278036"/>
    </source>
</evidence>
<sequence>MRPAIILATFEGGGHVTPAAQFARRLQADGAALRFVSDEASRAAAAGLPFQPWRRAPNRQPGAEA</sequence>
<dbReference type="InParanoid" id="A0A3A9JEF9"/>
<proteinExistence type="predicted"/>
<evidence type="ECO:0008006" key="3">
    <source>
        <dbReference type="Google" id="ProtNLM"/>
    </source>
</evidence>
<feature type="non-terminal residue" evidence="1">
    <location>
        <position position="65"/>
    </location>
</feature>
<dbReference type="EMBL" id="RAQU01000115">
    <property type="protein sequence ID" value="RKK02945.1"/>
    <property type="molecule type" value="Genomic_DNA"/>
</dbReference>
<name>A0A3A9JEF9_9PROT</name>
<dbReference type="Gene3D" id="3.40.50.2000">
    <property type="entry name" value="Glycogen Phosphorylase B"/>
    <property type="match status" value="1"/>
</dbReference>
<comment type="caution">
    <text evidence="1">The sequence shown here is derived from an EMBL/GenBank/DDBJ whole genome shotgun (WGS) entry which is preliminary data.</text>
</comment>
<organism evidence="1 2">
    <name type="scientific">Teichococcus wenyumeiae</name>
    <dbReference type="NCBI Taxonomy" id="2478470"/>
    <lineage>
        <taxon>Bacteria</taxon>
        <taxon>Pseudomonadati</taxon>
        <taxon>Pseudomonadota</taxon>
        <taxon>Alphaproteobacteria</taxon>
        <taxon>Acetobacterales</taxon>
        <taxon>Roseomonadaceae</taxon>
        <taxon>Roseomonas</taxon>
    </lineage>
</organism>
<dbReference type="Proteomes" id="UP000278036">
    <property type="component" value="Unassembled WGS sequence"/>
</dbReference>
<reference evidence="1 2" key="1">
    <citation type="submission" date="2018-09" db="EMBL/GenBank/DDBJ databases">
        <title>Roseomonas sp. nov., isolated from feces of Tibetan antelopes in the Qinghai-Tibet plateau, China.</title>
        <authorList>
            <person name="Tian Z."/>
        </authorList>
    </citation>
    <scope>NUCLEOTIDE SEQUENCE [LARGE SCALE GENOMIC DNA]</scope>
    <source>
        <strain evidence="1 2">Z24</strain>
    </source>
</reference>